<sequence>MAALAPATLGGSLKGKVALITGASAGIGAETARHFASLGCRLALTGRNMDALQAVTDECVSRGLDRDQILMIQASLELEADVKKTAEQTIQKFNQVDVLVNNAGIVIPDSIETVTLESFDKTFAVNVRAPLQLTQLLTPHLIKTKGTIVNVSSVNGVRAMRGVLTYCMSKTALDHMTRCVAEELAPHGIRVNAVNPGVIQTQILRRGGMSDERYKQFLEHSKTTHAMRRTGTVDEVSKLIAFLASSDSSFTTGETVTIDGGRHLLCNPVQN</sequence>
<dbReference type="Pfam" id="PF13561">
    <property type="entry name" value="adh_short_C2"/>
    <property type="match status" value="1"/>
</dbReference>
<dbReference type="SMART" id="SM00822">
    <property type="entry name" value="PKS_KR"/>
    <property type="match status" value="1"/>
</dbReference>
<keyword evidence="4" id="KW-1185">Reference proteome</keyword>
<evidence type="ECO:0000256" key="1">
    <source>
        <dbReference type="ARBA" id="ARBA00023002"/>
    </source>
</evidence>
<dbReference type="GO" id="GO:0016491">
    <property type="term" value="F:oxidoreductase activity"/>
    <property type="evidence" value="ECO:0007669"/>
    <property type="project" value="UniProtKB-KW"/>
</dbReference>
<organism evidence="3 4">
    <name type="scientific">Strongylocentrotus purpuratus</name>
    <name type="common">Purple sea urchin</name>
    <dbReference type="NCBI Taxonomy" id="7668"/>
    <lineage>
        <taxon>Eukaryota</taxon>
        <taxon>Metazoa</taxon>
        <taxon>Echinodermata</taxon>
        <taxon>Eleutherozoa</taxon>
        <taxon>Echinozoa</taxon>
        <taxon>Echinoidea</taxon>
        <taxon>Euechinoidea</taxon>
        <taxon>Echinacea</taxon>
        <taxon>Camarodonta</taxon>
        <taxon>Echinidea</taxon>
        <taxon>Strongylocentrotidae</taxon>
        <taxon>Strongylocentrotus</taxon>
    </lineage>
</organism>
<dbReference type="InParanoid" id="A0A7M7P8D2"/>
<evidence type="ECO:0000259" key="2">
    <source>
        <dbReference type="SMART" id="SM00822"/>
    </source>
</evidence>
<keyword evidence="1" id="KW-0560">Oxidoreductase</keyword>
<proteinExistence type="predicted"/>
<dbReference type="OrthoDB" id="47007at2759"/>
<reference evidence="4" key="1">
    <citation type="submission" date="2015-02" db="EMBL/GenBank/DDBJ databases">
        <title>Genome sequencing for Strongylocentrotus purpuratus.</title>
        <authorList>
            <person name="Murali S."/>
            <person name="Liu Y."/>
            <person name="Vee V."/>
            <person name="English A."/>
            <person name="Wang M."/>
            <person name="Skinner E."/>
            <person name="Han Y."/>
            <person name="Muzny D.M."/>
            <person name="Worley K.C."/>
            <person name="Gibbs R.A."/>
        </authorList>
    </citation>
    <scope>NUCLEOTIDE SEQUENCE</scope>
</reference>
<dbReference type="KEGG" id="spu:752716"/>
<dbReference type="RefSeq" id="XP_030847551.1">
    <property type="nucleotide sequence ID" value="XM_030991691.1"/>
</dbReference>
<accession>A0A7M7P8D2</accession>
<feature type="domain" description="Ketoreductase" evidence="2">
    <location>
        <begin position="16"/>
        <end position="197"/>
    </location>
</feature>
<dbReference type="GO" id="GO:0006629">
    <property type="term" value="P:lipid metabolic process"/>
    <property type="evidence" value="ECO:0007669"/>
    <property type="project" value="UniProtKB-ARBA"/>
</dbReference>
<dbReference type="Gene3D" id="3.40.50.720">
    <property type="entry name" value="NAD(P)-binding Rossmann-like Domain"/>
    <property type="match status" value="1"/>
</dbReference>
<dbReference type="PRINTS" id="PR00081">
    <property type="entry name" value="GDHRDH"/>
</dbReference>
<reference evidence="3" key="2">
    <citation type="submission" date="2021-01" db="UniProtKB">
        <authorList>
            <consortium name="EnsemblMetazoa"/>
        </authorList>
    </citation>
    <scope>IDENTIFICATION</scope>
</reference>
<dbReference type="InterPro" id="IPR002347">
    <property type="entry name" value="SDR_fam"/>
</dbReference>
<dbReference type="PANTHER" id="PTHR43975:SF2">
    <property type="entry name" value="EG:BACR7A4.14 PROTEIN-RELATED"/>
    <property type="match status" value="1"/>
</dbReference>
<dbReference type="PROSITE" id="PS00061">
    <property type="entry name" value="ADH_SHORT"/>
    <property type="match status" value="1"/>
</dbReference>
<dbReference type="SUPFAM" id="SSF51735">
    <property type="entry name" value="NAD(P)-binding Rossmann-fold domains"/>
    <property type="match status" value="1"/>
</dbReference>
<dbReference type="Proteomes" id="UP000007110">
    <property type="component" value="Unassembled WGS sequence"/>
</dbReference>
<dbReference type="InterPro" id="IPR036291">
    <property type="entry name" value="NAD(P)-bd_dom_sf"/>
</dbReference>
<evidence type="ECO:0000313" key="4">
    <source>
        <dbReference type="Proteomes" id="UP000007110"/>
    </source>
</evidence>
<dbReference type="PRINTS" id="PR00080">
    <property type="entry name" value="SDRFAMILY"/>
</dbReference>
<dbReference type="EnsemblMetazoa" id="XM_030991691">
    <property type="protein sequence ID" value="XP_030847551"/>
    <property type="gene ID" value="LOC752716"/>
</dbReference>
<name>A0A7M7P8D2_STRPU</name>
<evidence type="ECO:0000313" key="3">
    <source>
        <dbReference type="EnsemblMetazoa" id="XP_030847551"/>
    </source>
</evidence>
<dbReference type="GeneID" id="752716"/>
<dbReference type="FunFam" id="3.40.50.720:FF:000084">
    <property type="entry name" value="Short-chain dehydrogenase reductase"/>
    <property type="match status" value="1"/>
</dbReference>
<dbReference type="OMA" id="NAICPFY"/>
<dbReference type="NCBIfam" id="NF005559">
    <property type="entry name" value="PRK07231.1"/>
    <property type="match status" value="1"/>
</dbReference>
<dbReference type="AlphaFoldDB" id="A0A7M7P8D2"/>
<dbReference type="InterPro" id="IPR057326">
    <property type="entry name" value="KR_dom"/>
</dbReference>
<dbReference type="InterPro" id="IPR020904">
    <property type="entry name" value="Sc_DH/Rdtase_CS"/>
</dbReference>
<dbReference type="PANTHER" id="PTHR43975">
    <property type="entry name" value="ZGC:101858"/>
    <property type="match status" value="1"/>
</dbReference>
<protein>
    <recommendedName>
        <fullName evidence="2">Ketoreductase domain-containing protein</fullName>
    </recommendedName>
</protein>